<evidence type="ECO:0000313" key="2">
    <source>
        <dbReference type="Proteomes" id="UP000058857"/>
    </source>
</evidence>
<sequence>MTFSQKLLDLAEWIEVLTRKVRIVLLILETMHFFNLFLFAKFRKKSPIPWEKPKTREEAISLFRDAVSGSKNSFSSDLKRDLPFLFWLFDQPVYKRKNRTFRRQGIESHIPTFETFFVANFSFVRKPTLSVIDLFKK</sequence>
<dbReference type="AlphaFoldDB" id="A0A0E3B5A7"/>
<dbReference type="PATRIC" id="fig|280505.15.peg.3309"/>
<gene>
    <name evidence="1" type="ORF">LBBP_03393</name>
</gene>
<organism evidence="1">
    <name type="scientific">Leptospira borgpetersenii serovar Ballum</name>
    <dbReference type="NCBI Taxonomy" id="280505"/>
    <lineage>
        <taxon>Bacteria</taxon>
        <taxon>Pseudomonadati</taxon>
        <taxon>Spirochaetota</taxon>
        <taxon>Spirochaetia</taxon>
        <taxon>Leptospirales</taxon>
        <taxon>Leptospiraceae</taxon>
        <taxon>Leptospira</taxon>
    </lineage>
</organism>
<dbReference type="Proteomes" id="UP000058857">
    <property type="component" value="Chromosome 1"/>
</dbReference>
<dbReference type="EMBL" id="CP012029">
    <property type="protein sequence ID" value="ALO27587.1"/>
    <property type="molecule type" value="Genomic_DNA"/>
</dbReference>
<name>A0A0E3B5A7_LEPBO</name>
<proteinExistence type="predicted"/>
<dbReference type="SUPFAM" id="SSF48498">
    <property type="entry name" value="Tetracyclin repressor-like, C-terminal domain"/>
    <property type="match status" value="1"/>
</dbReference>
<reference evidence="1 2" key="1">
    <citation type="journal article" date="2015" name="PLoS Negl. Trop. Dis.">
        <title>Distribution of Plasmids in Distinct Leptospira Pathogenic Species.</title>
        <authorList>
            <person name="Wang Y."/>
            <person name="Zhuang X."/>
            <person name="Zhong Y."/>
            <person name="Zhang C."/>
            <person name="Zhang Y."/>
            <person name="Zeng L."/>
            <person name="Zhu Y."/>
            <person name="He P."/>
            <person name="Dong K."/>
            <person name="Pal U."/>
            <person name="Guo X."/>
            <person name="Qin J."/>
        </authorList>
    </citation>
    <scope>NUCLEOTIDE SEQUENCE [LARGE SCALE GENOMIC DNA]</scope>
    <source>
        <strain evidence="1 2">56604</strain>
    </source>
</reference>
<protein>
    <submittedName>
        <fullName evidence="1">Uncharacterized protein</fullName>
    </submittedName>
</protein>
<evidence type="ECO:0000313" key="1">
    <source>
        <dbReference type="EMBL" id="ALO27587.1"/>
    </source>
</evidence>
<accession>A0A0E3B5A7</accession>
<dbReference type="InterPro" id="IPR036271">
    <property type="entry name" value="Tet_transcr_reg_TetR-rel_C_sf"/>
</dbReference>